<gene>
    <name evidence="6" type="ORF">BU26DRAFT_515881</name>
</gene>
<dbReference type="OrthoDB" id="10070917at2759"/>
<dbReference type="InterPro" id="IPR011013">
    <property type="entry name" value="Gal_mutarotase_sf_dom"/>
</dbReference>
<dbReference type="Gene3D" id="3.20.20.80">
    <property type="entry name" value="Glycosidases"/>
    <property type="match status" value="1"/>
</dbReference>
<dbReference type="InterPro" id="IPR000322">
    <property type="entry name" value="Glyco_hydro_31_TIM"/>
</dbReference>
<evidence type="ECO:0000256" key="1">
    <source>
        <dbReference type="ARBA" id="ARBA00007806"/>
    </source>
</evidence>
<dbReference type="RefSeq" id="XP_033688543.1">
    <property type="nucleotide sequence ID" value="XM_033828191.1"/>
</dbReference>
<dbReference type="GO" id="GO:0004553">
    <property type="term" value="F:hydrolase activity, hydrolyzing O-glycosyl compounds"/>
    <property type="evidence" value="ECO:0007669"/>
    <property type="project" value="InterPro"/>
</dbReference>
<dbReference type="PANTHER" id="PTHR43863">
    <property type="entry name" value="HYDROLASE, PUTATIVE (AFU_ORTHOLOGUE AFUA_1G03140)-RELATED"/>
    <property type="match status" value="1"/>
</dbReference>
<sequence>MVRLRLLLSLCALLPSALCDYKITLTTSSGLLLTDGNTTVVNNTAILSGSQNTTVSALKNSTQGLSYSFITPTVAKVTLNTSNAFNGARFSASSDTHFYGVWEYPFNYRISNTNVSFELKGVGNNVGINWSNARAPFFLTSSGYGVYTDTLKMGSYDFTTPGEVQFVFNSTSLVYYIILPKGDGSLKSIIEQYTEISARSEMPPTSGLGPTFWSDDFTQDFHGSVSNAQENIQDVVNHLYYNRIRATSTFLDRPYGSGNRSWGNFDFDPAQYPGPEGFMKNLTDFGFDLQVWIANRAQLGTKIFNASTANGWLFPDDHPVGGLGEALNLSIPAAYDYFEENLEYFASVGVKGYKIDRGEEGEMPDYVQNEQMALFLDLAYETMVHKWGKSGFYNFARSAVDRSRAKTHIWNGDSAANFTGLAYTVASGIRAGLVAFPIWGSDTGGYTREGALTPSAEVWARWMWFSAFSPVYEFMLGTNHTPWYPPYNQSTVDVVKQTANLHADLTPYIKSCAYEATKTGLPIIRALFLEAPEDTKTWEVPDSYFFGEEFLVAPIITSGGSRSVYFPKGPSKKYLEYFKKENVYSAGTTANVTVGLDSMPVYVKQGAIIPRGDIFQGNAMWVEDWKPSLRLELFPSYDVPESRFTYFDGEGQDGRTVEIVMTTDKEKKAVNVNLGELGFGVTLVWYLRGATEGREMSVSSENGSLELTEVDTLF</sequence>
<dbReference type="InterPro" id="IPR051816">
    <property type="entry name" value="Glycosyl_Hydrolase_31"/>
</dbReference>
<dbReference type="AlphaFoldDB" id="A0A6A6ITA0"/>
<protein>
    <submittedName>
        <fullName evidence="6">Glycoside hydrolase family 31 protein</fullName>
    </submittedName>
</protein>
<dbReference type="Gene3D" id="2.60.40.1760">
    <property type="entry name" value="glycosyl hydrolase (family 31)"/>
    <property type="match status" value="1"/>
</dbReference>
<evidence type="ECO:0000259" key="5">
    <source>
        <dbReference type="Pfam" id="PF21365"/>
    </source>
</evidence>
<keyword evidence="7" id="KW-1185">Reference proteome</keyword>
<dbReference type="EMBL" id="ML987191">
    <property type="protein sequence ID" value="KAF2253539.1"/>
    <property type="molecule type" value="Genomic_DNA"/>
</dbReference>
<dbReference type="SUPFAM" id="SSF51011">
    <property type="entry name" value="Glycosyl hydrolase domain"/>
    <property type="match status" value="1"/>
</dbReference>
<name>A0A6A6ITA0_9PLEO</name>
<evidence type="ECO:0000259" key="4">
    <source>
        <dbReference type="Pfam" id="PF01055"/>
    </source>
</evidence>
<dbReference type="Pfam" id="PF21365">
    <property type="entry name" value="Glyco_hydro_31_3rd"/>
    <property type="match status" value="1"/>
</dbReference>
<dbReference type="InterPro" id="IPR013780">
    <property type="entry name" value="Glyco_hydro_b"/>
</dbReference>
<evidence type="ECO:0000313" key="6">
    <source>
        <dbReference type="EMBL" id="KAF2253539.1"/>
    </source>
</evidence>
<dbReference type="Proteomes" id="UP000800094">
    <property type="component" value="Unassembled WGS sequence"/>
</dbReference>
<dbReference type="Gene3D" id="2.60.40.1180">
    <property type="entry name" value="Golgi alpha-mannosidase II"/>
    <property type="match status" value="1"/>
</dbReference>
<dbReference type="SUPFAM" id="SSF51445">
    <property type="entry name" value="(Trans)glycosidases"/>
    <property type="match status" value="1"/>
</dbReference>
<reference evidence="6" key="1">
    <citation type="journal article" date="2020" name="Stud. Mycol.">
        <title>101 Dothideomycetes genomes: a test case for predicting lifestyles and emergence of pathogens.</title>
        <authorList>
            <person name="Haridas S."/>
            <person name="Albert R."/>
            <person name="Binder M."/>
            <person name="Bloem J."/>
            <person name="Labutti K."/>
            <person name="Salamov A."/>
            <person name="Andreopoulos B."/>
            <person name="Baker S."/>
            <person name="Barry K."/>
            <person name="Bills G."/>
            <person name="Bluhm B."/>
            <person name="Cannon C."/>
            <person name="Castanera R."/>
            <person name="Culley D."/>
            <person name="Daum C."/>
            <person name="Ezra D."/>
            <person name="Gonzalez J."/>
            <person name="Henrissat B."/>
            <person name="Kuo A."/>
            <person name="Liang C."/>
            <person name="Lipzen A."/>
            <person name="Lutzoni F."/>
            <person name="Magnuson J."/>
            <person name="Mondo S."/>
            <person name="Nolan M."/>
            <person name="Ohm R."/>
            <person name="Pangilinan J."/>
            <person name="Park H.-J."/>
            <person name="Ramirez L."/>
            <person name="Alfaro M."/>
            <person name="Sun H."/>
            <person name="Tritt A."/>
            <person name="Yoshinaga Y."/>
            <person name="Zwiers L.-H."/>
            <person name="Turgeon B."/>
            <person name="Goodwin S."/>
            <person name="Spatafora J."/>
            <person name="Crous P."/>
            <person name="Grigoriev I."/>
        </authorList>
    </citation>
    <scope>NUCLEOTIDE SEQUENCE</scope>
    <source>
        <strain evidence="6">CBS 122368</strain>
    </source>
</reference>
<dbReference type="SUPFAM" id="SSF74650">
    <property type="entry name" value="Galactose mutarotase-like"/>
    <property type="match status" value="1"/>
</dbReference>
<dbReference type="PANTHER" id="PTHR43863:SF2">
    <property type="entry name" value="MALTASE-GLUCOAMYLASE"/>
    <property type="match status" value="1"/>
</dbReference>
<feature type="domain" description="Glycosyl hydrolase family 31 C-terminal" evidence="5">
    <location>
        <begin position="520"/>
        <end position="609"/>
    </location>
</feature>
<dbReference type="GO" id="GO:0030246">
    <property type="term" value="F:carbohydrate binding"/>
    <property type="evidence" value="ECO:0007669"/>
    <property type="project" value="InterPro"/>
</dbReference>
<proteinExistence type="inferred from homology"/>
<keyword evidence="3" id="KW-0732">Signal</keyword>
<keyword evidence="2 6" id="KW-0378">Hydrolase</keyword>
<evidence type="ECO:0000256" key="3">
    <source>
        <dbReference type="SAM" id="SignalP"/>
    </source>
</evidence>
<dbReference type="GeneID" id="54581521"/>
<dbReference type="InterPro" id="IPR048395">
    <property type="entry name" value="Glyco_hydro_31_C"/>
</dbReference>
<accession>A0A6A6ITA0</accession>
<dbReference type="InterPro" id="IPR017853">
    <property type="entry name" value="GH"/>
</dbReference>
<feature type="signal peptide" evidence="3">
    <location>
        <begin position="1"/>
        <end position="19"/>
    </location>
</feature>
<evidence type="ECO:0000256" key="2">
    <source>
        <dbReference type="RuleBase" id="RU361185"/>
    </source>
</evidence>
<dbReference type="GO" id="GO:0005975">
    <property type="term" value="P:carbohydrate metabolic process"/>
    <property type="evidence" value="ECO:0007669"/>
    <property type="project" value="InterPro"/>
</dbReference>
<keyword evidence="2" id="KW-0326">Glycosidase</keyword>
<dbReference type="CDD" id="cd14752">
    <property type="entry name" value="GH31_N"/>
    <property type="match status" value="1"/>
</dbReference>
<dbReference type="Pfam" id="PF01055">
    <property type="entry name" value="Glyco_hydro_31_2nd"/>
    <property type="match status" value="1"/>
</dbReference>
<organism evidence="6 7">
    <name type="scientific">Trematosphaeria pertusa</name>
    <dbReference type="NCBI Taxonomy" id="390896"/>
    <lineage>
        <taxon>Eukaryota</taxon>
        <taxon>Fungi</taxon>
        <taxon>Dikarya</taxon>
        <taxon>Ascomycota</taxon>
        <taxon>Pezizomycotina</taxon>
        <taxon>Dothideomycetes</taxon>
        <taxon>Pleosporomycetidae</taxon>
        <taxon>Pleosporales</taxon>
        <taxon>Massarineae</taxon>
        <taxon>Trematosphaeriaceae</taxon>
        <taxon>Trematosphaeria</taxon>
    </lineage>
</organism>
<comment type="similarity">
    <text evidence="1 2">Belongs to the glycosyl hydrolase 31 family.</text>
</comment>
<evidence type="ECO:0000313" key="7">
    <source>
        <dbReference type="Proteomes" id="UP000800094"/>
    </source>
</evidence>
<feature type="domain" description="Glycoside hydrolase family 31 TIM barrel" evidence="4">
    <location>
        <begin position="202"/>
        <end position="509"/>
    </location>
</feature>
<feature type="chain" id="PRO_5025485219" evidence="3">
    <location>
        <begin position="20"/>
        <end position="714"/>
    </location>
</feature>